<proteinExistence type="predicted"/>
<feature type="compositionally biased region" description="Acidic residues" evidence="5">
    <location>
        <begin position="759"/>
        <end position="774"/>
    </location>
</feature>
<dbReference type="InterPro" id="IPR019786">
    <property type="entry name" value="Zinc_finger_PHD-type_CS"/>
</dbReference>
<dbReference type="PROSITE" id="PS01359">
    <property type="entry name" value="ZF_PHD_1"/>
    <property type="match status" value="1"/>
</dbReference>
<dbReference type="AlphaFoldDB" id="A0A8H5AUR3"/>
<keyword evidence="1" id="KW-0479">Metal-binding</keyword>
<dbReference type="OrthoDB" id="3042435at2759"/>
<name>A0A8H5AUR3_9AGAR</name>
<feature type="coiled-coil region" evidence="4">
    <location>
        <begin position="313"/>
        <end position="340"/>
    </location>
</feature>
<evidence type="ECO:0008006" key="8">
    <source>
        <dbReference type="Google" id="ProtNLM"/>
    </source>
</evidence>
<evidence type="ECO:0000256" key="2">
    <source>
        <dbReference type="ARBA" id="ARBA00022771"/>
    </source>
</evidence>
<keyword evidence="4" id="KW-0175">Coiled coil</keyword>
<dbReference type="Gene3D" id="3.30.40.10">
    <property type="entry name" value="Zinc/RING finger domain, C3HC4 (zinc finger)"/>
    <property type="match status" value="1"/>
</dbReference>
<dbReference type="EMBL" id="JAACJK010000226">
    <property type="protein sequence ID" value="KAF5311435.1"/>
    <property type="molecule type" value="Genomic_DNA"/>
</dbReference>
<accession>A0A8H5AUR3</accession>
<dbReference type="SUPFAM" id="SSF57903">
    <property type="entry name" value="FYVE/PHD zinc finger"/>
    <property type="match status" value="1"/>
</dbReference>
<feature type="region of interest" description="Disordered" evidence="5">
    <location>
        <begin position="743"/>
        <end position="835"/>
    </location>
</feature>
<protein>
    <recommendedName>
        <fullName evidence="8">Zinc finger PHD-type domain-containing protein</fullName>
    </recommendedName>
</protein>
<reference evidence="6 7" key="1">
    <citation type="journal article" date="2020" name="ISME J.">
        <title>Uncovering the hidden diversity of litter-decomposition mechanisms in mushroom-forming fungi.</title>
        <authorList>
            <person name="Floudas D."/>
            <person name="Bentzer J."/>
            <person name="Ahren D."/>
            <person name="Johansson T."/>
            <person name="Persson P."/>
            <person name="Tunlid A."/>
        </authorList>
    </citation>
    <scope>NUCLEOTIDE SEQUENCE [LARGE SCALE GENOMIC DNA]</scope>
    <source>
        <strain evidence="6 7">CBS 175.51</strain>
    </source>
</reference>
<evidence type="ECO:0000313" key="6">
    <source>
        <dbReference type="EMBL" id="KAF5311435.1"/>
    </source>
</evidence>
<dbReference type="GO" id="GO:0008270">
    <property type="term" value="F:zinc ion binding"/>
    <property type="evidence" value="ECO:0007669"/>
    <property type="project" value="UniProtKB-KW"/>
</dbReference>
<evidence type="ECO:0000256" key="1">
    <source>
        <dbReference type="ARBA" id="ARBA00022723"/>
    </source>
</evidence>
<organism evidence="6 7">
    <name type="scientific">Ephemerocybe angulata</name>
    <dbReference type="NCBI Taxonomy" id="980116"/>
    <lineage>
        <taxon>Eukaryota</taxon>
        <taxon>Fungi</taxon>
        <taxon>Dikarya</taxon>
        <taxon>Basidiomycota</taxon>
        <taxon>Agaricomycotina</taxon>
        <taxon>Agaricomycetes</taxon>
        <taxon>Agaricomycetidae</taxon>
        <taxon>Agaricales</taxon>
        <taxon>Agaricineae</taxon>
        <taxon>Psathyrellaceae</taxon>
        <taxon>Ephemerocybe</taxon>
    </lineage>
</organism>
<keyword evidence="3" id="KW-0862">Zinc</keyword>
<evidence type="ECO:0000256" key="3">
    <source>
        <dbReference type="ARBA" id="ARBA00022833"/>
    </source>
</evidence>
<dbReference type="InterPro" id="IPR011011">
    <property type="entry name" value="Znf_FYVE_PHD"/>
</dbReference>
<comment type="caution">
    <text evidence="6">The sequence shown here is derived from an EMBL/GenBank/DDBJ whole genome shotgun (WGS) entry which is preliminary data.</text>
</comment>
<keyword evidence="7" id="KW-1185">Reference proteome</keyword>
<evidence type="ECO:0000256" key="4">
    <source>
        <dbReference type="SAM" id="Coils"/>
    </source>
</evidence>
<sequence length="1000" mass="109242">MSKPGIKEEHVNSVLNPDDLQDVKLAFNLLHDIWTLPPLPVPSDPKDMPSPGYQQGREALRVLGRLLRHLVYAYLGVELSLSEQLEHLSAAAHLVFALYKKGGKSFIPTMLFIDIIMMIKNVFFCVAKAKSDNPNGAYFIIHLGTDRIEIFFGILRTVVGNDCNLDVLQISERSVGVIDIADILAKNPEWDQGPKRLQLPALSVESEPIPDSADHLSPKYLKGDYAVKNVTLQTCWRIGRERAEEDYAPAAEILKQAESAKGVHMLAPLGTLLVTAPIPQDDVDESTEAVMLNLTHITEEEAPAVTEPVDPQVVADETNRVDIEDEIAELEAALSSESSEPNGNSNIVRMLEVGGKMMAKSKILSMCSRYRKIVISGDRLKRVQEIARFTAAETSTSAAYDDDTKLLLVHDPIATLVQCDGRIWLAVGEVNGIRYNGQALHRVGHNLLREPALKISFQILGLREATSEDDPNEENDWRTYTMPTESLNAPARFIEPLAPEVVTNGSKPFYLLQTPLLIATTSLLQQRLPAAELKLLPRAKRTSEFPYRERWGKACFVAQAEREELTSNDPTNCSMCTPAVALDPGPPRILEHIGAHVLFDDMVNRLDEPCGLCLLPSKSCRYVVVKGKGSKASLHVDWDRTSGCARPVNFSYKWAAEYTDNSPCTNVPLVCPLCPKSEPAVWRYNFRYHLERVHSAEAVTRYSSLWKLSDNEMLGMRHIWKNRRKSKSISAKKSRNANALTISEAHSSIAPLHSTQVEQAEEEGSISSASDEDDSRAPHHDWDADEISNPFEDSVMGFDLGGAPPTAAGESEFEGGKSGGEVEVEDERSDGAPEKTSVALVGGGVVEGGDSEISGSLVAGDEEGRGAVGPGAPQAASSMGEEVEDGRHGESEDVTVTSVTLSQDDVGVTAASVRTSRRGRVQKRRILDDDDGGGMLNACLCGVALSGTEPDAIRCRKSGCETVFYHRGCTGAAPNELKNWKCSACADTVPKPKAKKAKRA</sequence>
<keyword evidence="2" id="KW-0863">Zinc-finger</keyword>
<evidence type="ECO:0000313" key="7">
    <source>
        <dbReference type="Proteomes" id="UP000541558"/>
    </source>
</evidence>
<evidence type="ECO:0000256" key="5">
    <source>
        <dbReference type="SAM" id="MobiDB-lite"/>
    </source>
</evidence>
<dbReference type="Proteomes" id="UP000541558">
    <property type="component" value="Unassembled WGS sequence"/>
</dbReference>
<gene>
    <name evidence="6" type="ORF">D9611_011610</name>
</gene>
<feature type="region of interest" description="Disordered" evidence="5">
    <location>
        <begin position="857"/>
        <end position="892"/>
    </location>
</feature>
<dbReference type="InterPro" id="IPR013083">
    <property type="entry name" value="Znf_RING/FYVE/PHD"/>
</dbReference>